<dbReference type="OrthoDB" id="9801163at2"/>
<gene>
    <name evidence="2" type="ORF">AWH48_19585</name>
</gene>
<dbReference type="InterPro" id="IPR007210">
    <property type="entry name" value="ABC_Gly_betaine_transp_sub-bd"/>
</dbReference>
<evidence type="ECO:0000313" key="3">
    <source>
        <dbReference type="Proteomes" id="UP000077271"/>
    </source>
</evidence>
<dbReference type="SUPFAM" id="SSF53850">
    <property type="entry name" value="Periplasmic binding protein-like II"/>
    <property type="match status" value="1"/>
</dbReference>
<dbReference type="Proteomes" id="UP000077271">
    <property type="component" value="Unassembled WGS sequence"/>
</dbReference>
<feature type="domain" description="ABC-type glycine betaine transport system substrate-binding" evidence="1">
    <location>
        <begin position="37"/>
        <end position="316"/>
    </location>
</feature>
<name>A0A177KU32_9BACI</name>
<dbReference type="EMBL" id="LQWZ01000017">
    <property type="protein sequence ID" value="OAH56830.1"/>
    <property type="molecule type" value="Genomic_DNA"/>
</dbReference>
<proteinExistence type="predicted"/>
<dbReference type="Pfam" id="PF04069">
    <property type="entry name" value="OpuAC"/>
    <property type="match status" value="1"/>
</dbReference>
<dbReference type="RefSeq" id="WP_063974861.1">
    <property type="nucleotide sequence ID" value="NZ_LQWZ01000017.1"/>
</dbReference>
<accession>A0A177KU32</accession>
<organism evidence="2 3">
    <name type="scientific">Domibacillus aminovorans</name>
    <dbReference type="NCBI Taxonomy" id="29332"/>
    <lineage>
        <taxon>Bacteria</taxon>
        <taxon>Bacillati</taxon>
        <taxon>Bacillota</taxon>
        <taxon>Bacilli</taxon>
        <taxon>Bacillales</taxon>
        <taxon>Bacillaceae</taxon>
        <taxon>Domibacillus</taxon>
    </lineage>
</organism>
<dbReference type="Gene3D" id="3.40.190.10">
    <property type="entry name" value="Periplasmic binding protein-like II"/>
    <property type="match status" value="1"/>
</dbReference>
<protein>
    <submittedName>
        <fullName evidence="2">ABC transporter substrate-binding protein</fullName>
    </submittedName>
</protein>
<dbReference type="Gene3D" id="3.40.190.100">
    <property type="entry name" value="Glycine betaine-binding periplasmic protein, domain 2"/>
    <property type="match status" value="1"/>
</dbReference>
<dbReference type="PROSITE" id="PS51257">
    <property type="entry name" value="PROKAR_LIPOPROTEIN"/>
    <property type="match status" value="1"/>
</dbReference>
<comment type="caution">
    <text evidence="2">The sequence shown here is derived from an EMBL/GenBank/DDBJ whole genome shotgun (WGS) entry which is preliminary data.</text>
</comment>
<dbReference type="GO" id="GO:0043190">
    <property type="term" value="C:ATP-binding cassette (ABC) transporter complex"/>
    <property type="evidence" value="ECO:0007669"/>
    <property type="project" value="InterPro"/>
</dbReference>
<evidence type="ECO:0000313" key="2">
    <source>
        <dbReference type="EMBL" id="OAH56830.1"/>
    </source>
</evidence>
<evidence type="ECO:0000259" key="1">
    <source>
        <dbReference type="Pfam" id="PF04069"/>
    </source>
</evidence>
<reference evidence="2 3" key="1">
    <citation type="submission" date="2016-01" db="EMBL/GenBank/DDBJ databases">
        <title>Investigation of taxonomic status of Bacillus aminovorans.</title>
        <authorList>
            <person name="Verma A."/>
            <person name="Pal Y."/>
            <person name="Krishnamurthi S."/>
        </authorList>
    </citation>
    <scope>NUCLEOTIDE SEQUENCE [LARGE SCALE GENOMIC DNA]</scope>
    <source>
        <strain evidence="2 3">DSM 4337</strain>
    </source>
</reference>
<dbReference type="AlphaFoldDB" id="A0A177KU32"/>
<sequence length="338" mass="38222">MKRSFSLIFAMTLISSFVLIGCSNSSGSIVPTRAIGTIKFADAGWDSISVHNEIARIIIEDGYGYKTELIPGSETASLYAISTGSMDVFMEVWAGSYPVEYKSAIENGDIIEASVNSESTRQGLYVPTYVIEGDLERGIDPMAPDLKSIHDLPKYWEIFEDPDDPNKGRIYGANPAWNANKVFRAKMKNYGLYKTFNYSEAVTHTALNKSFINAYEKGEPWVGYIWTPTWTAGLYDITELKDAPYNEKDWLNGYRTEFPSQRLTIAVHSKLREQVPEVFAFLSNYSISSAITTDFLAYMKKHDTTTHEAAVWFLKEYEEVWTTWVPSNVSEKVKAKLQ</sequence>
<dbReference type="GO" id="GO:0022857">
    <property type="term" value="F:transmembrane transporter activity"/>
    <property type="evidence" value="ECO:0007669"/>
    <property type="project" value="InterPro"/>
</dbReference>